<name>A0A919CV90_9ACTN</name>
<dbReference type="RefSeq" id="WP_190177595.1">
    <property type="nucleotide sequence ID" value="NZ_BMVF01000005.1"/>
</dbReference>
<evidence type="ECO:0000256" key="1">
    <source>
        <dbReference type="SAM" id="MobiDB-lite"/>
    </source>
</evidence>
<feature type="compositionally biased region" description="Basic and acidic residues" evidence="1">
    <location>
        <begin position="1"/>
        <end position="43"/>
    </location>
</feature>
<sequence length="78" mass="8755">MPRSDFIDPRSSDDPRNVYRTDEEFYAGDRPEQTDLPEDRPRGSEPGTFSLRHSGTWGTVAFVACIVLLIIVGIALFP</sequence>
<evidence type="ECO:0000313" key="4">
    <source>
        <dbReference type="Proteomes" id="UP000608955"/>
    </source>
</evidence>
<keyword evidence="2" id="KW-0472">Membrane</keyword>
<dbReference type="AlphaFoldDB" id="A0A919CV90"/>
<dbReference type="EMBL" id="BMVF01000005">
    <property type="protein sequence ID" value="GHD88013.1"/>
    <property type="molecule type" value="Genomic_DNA"/>
</dbReference>
<organism evidence="3 4">
    <name type="scientific">Streptomyces naganishii JCM 4654</name>
    <dbReference type="NCBI Taxonomy" id="1306179"/>
    <lineage>
        <taxon>Bacteria</taxon>
        <taxon>Bacillati</taxon>
        <taxon>Actinomycetota</taxon>
        <taxon>Actinomycetes</taxon>
        <taxon>Kitasatosporales</taxon>
        <taxon>Streptomycetaceae</taxon>
        <taxon>Streptomyces</taxon>
    </lineage>
</organism>
<evidence type="ECO:0000313" key="3">
    <source>
        <dbReference type="EMBL" id="GHD88013.1"/>
    </source>
</evidence>
<keyword evidence="4" id="KW-1185">Reference proteome</keyword>
<dbReference type="Proteomes" id="UP000608955">
    <property type="component" value="Unassembled WGS sequence"/>
</dbReference>
<reference evidence="3" key="2">
    <citation type="submission" date="2020-09" db="EMBL/GenBank/DDBJ databases">
        <authorList>
            <person name="Sun Q."/>
            <person name="Ohkuma M."/>
        </authorList>
    </citation>
    <scope>NUCLEOTIDE SEQUENCE</scope>
    <source>
        <strain evidence="3">JCM 4654</strain>
    </source>
</reference>
<protein>
    <submittedName>
        <fullName evidence="3">Uncharacterized protein</fullName>
    </submittedName>
</protein>
<feature type="transmembrane region" description="Helical" evidence="2">
    <location>
        <begin position="57"/>
        <end position="77"/>
    </location>
</feature>
<feature type="region of interest" description="Disordered" evidence="1">
    <location>
        <begin position="1"/>
        <end position="53"/>
    </location>
</feature>
<evidence type="ECO:0000256" key="2">
    <source>
        <dbReference type="SAM" id="Phobius"/>
    </source>
</evidence>
<reference evidence="3" key="1">
    <citation type="journal article" date="2014" name="Int. J. Syst. Evol. Microbiol.">
        <title>Complete genome sequence of Corynebacterium casei LMG S-19264T (=DSM 44701T), isolated from a smear-ripened cheese.</title>
        <authorList>
            <consortium name="US DOE Joint Genome Institute (JGI-PGF)"/>
            <person name="Walter F."/>
            <person name="Albersmeier A."/>
            <person name="Kalinowski J."/>
            <person name="Ruckert C."/>
        </authorList>
    </citation>
    <scope>NUCLEOTIDE SEQUENCE</scope>
    <source>
        <strain evidence="3">JCM 4654</strain>
    </source>
</reference>
<accession>A0A919CV90</accession>
<comment type="caution">
    <text evidence="3">The sequence shown here is derived from an EMBL/GenBank/DDBJ whole genome shotgun (WGS) entry which is preliminary data.</text>
</comment>
<proteinExistence type="predicted"/>
<keyword evidence="2" id="KW-1133">Transmembrane helix</keyword>
<gene>
    <name evidence="3" type="ORF">GCM10010508_22340</name>
</gene>
<keyword evidence="2" id="KW-0812">Transmembrane</keyword>